<gene>
    <name evidence="4" type="ORF">PR048_029400</name>
</gene>
<comment type="subcellular location">
    <subcellularLocation>
        <location evidence="1">Nucleus</location>
    </subcellularLocation>
</comment>
<dbReference type="SUPFAM" id="SSF46689">
    <property type="entry name" value="Homeodomain-like"/>
    <property type="match status" value="1"/>
</dbReference>
<comment type="caution">
    <text evidence="4">The sequence shown here is derived from an EMBL/GenBank/DDBJ whole genome shotgun (WGS) entry which is preliminary data.</text>
</comment>
<dbReference type="Gene3D" id="1.10.10.60">
    <property type="entry name" value="Homeodomain-like"/>
    <property type="match status" value="1"/>
</dbReference>
<dbReference type="InterPro" id="IPR007889">
    <property type="entry name" value="HTH_Psq"/>
</dbReference>
<feature type="domain" description="HTH psq-type" evidence="3">
    <location>
        <begin position="1"/>
        <end position="34"/>
    </location>
</feature>
<organism evidence="4 5">
    <name type="scientific">Dryococelus australis</name>
    <dbReference type="NCBI Taxonomy" id="614101"/>
    <lineage>
        <taxon>Eukaryota</taxon>
        <taxon>Metazoa</taxon>
        <taxon>Ecdysozoa</taxon>
        <taxon>Arthropoda</taxon>
        <taxon>Hexapoda</taxon>
        <taxon>Insecta</taxon>
        <taxon>Pterygota</taxon>
        <taxon>Neoptera</taxon>
        <taxon>Polyneoptera</taxon>
        <taxon>Phasmatodea</taxon>
        <taxon>Verophasmatodea</taxon>
        <taxon>Anareolatae</taxon>
        <taxon>Phasmatidae</taxon>
        <taxon>Eurycanthinae</taxon>
        <taxon>Dryococelus</taxon>
    </lineage>
</organism>
<dbReference type="InterPro" id="IPR009057">
    <property type="entry name" value="Homeodomain-like_sf"/>
</dbReference>
<evidence type="ECO:0000313" key="5">
    <source>
        <dbReference type="Proteomes" id="UP001159363"/>
    </source>
</evidence>
<evidence type="ECO:0000256" key="2">
    <source>
        <dbReference type="SAM" id="MobiDB-lite"/>
    </source>
</evidence>
<evidence type="ECO:0000259" key="3">
    <source>
        <dbReference type="Pfam" id="PF05225"/>
    </source>
</evidence>
<proteinExistence type="predicted"/>
<sequence length="64" mass="7287">MEAAMHAVREGRMQCNMAATIYEIPEATLRRYLNIDPENLPVHGGRFGKVFTPEQLDEPRSNLT</sequence>
<dbReference type="Pfam" id="PF05225">
    <property type="entry name" value="HTH_psq"/>
    <property type="match status" value="1"/>
</dbReference>
<keyword evidence="5" id="KW-1185">Reference proteome</keyword>
<evidence type="ECO:0000313" key="4">
    <source>
        <dbReference type="EMBL" id="KAJ8870379.1"/>
    </source>
</evidence>
<dbReference type="EMBL" id="JARBHB010000013">
    <property type="protein sequence ID" value="KAJ8870379.1"/>
    <property type="molecule type" value="Genomic_DNA"/>
</dbReference>
<feature type="region of interest" description="Disordered" evidence="2">
    <location>
        <begin position="44"/>
        <end position="64"/>
    </location>
</feature>
<protein>
    <recommendedName>
        <fullName evidence="3">HTH psq-type domain-containing protein</fullName>
    </recommendedName>
</protein>
<dbReference type="Proteomes" id="UP001159363">
    <property type="component" value="Chromosome 12"/>
</dbReference>
<evidence type="ECO:0000256" key="1">
    <source>
        <dbReference type="ARBA" id="ARBA00004123"/>
    </source>
</evidence>
<reference evidence="4 5" key="1">
    <citation type="submission" date="2023-02" db="EMBL/GenBank/DDBJ databases">
        <title>LHISI_Scaffold_Assembly.</title>
        <authorList>
            <person name="Stuart O.P."/>
            <person name="Cleave R."/>
            <person name="Magrath M.J.L."/>
            <person name="Mikheyev A.S."/>
        </authorList>
    </citation>
    <scope>NUCLEOTIDE SEQUENCE [LARGE SCALE GENOMIC DNA]</scope>
    <source>
        <strain evidence="4">Daus_M_001</strain>
        <tissue evidence="4">Leg muscle</tissue>
    </source>
</reference>
<name>A0ABQ9GD81_9NEOP</name>
<accession>A0ABQ9GD81</accession>